<name>A0A0L8H0X6_OCTBM</name>
<organism evidence="2">
    <name type="scientific">Octopus bimaculoides</name>
    <name type="common">California two-spotted octopus</name>
    <dbReference type="NCBI Taxonomy" id="37653"/>
    <lineage>
        <taxon>Eukaryota</taxon>
        <taxon>Metazoa</taxon>
        <taxon>Spiralia</taxon>
        <taxon>Lophotrochozoa</taxon>
        <taxon>Mollusca</taxon>
        <taxon>Cephalopoda</taxon>
        <taxon>Coleoidea</taxon>
        <taxon>Octopodiformes</taxon>
        <taxon>Octopoda</taxon>
        <taxon>Incirrata</taxon>
        <taxon>Octopodidae</taxon>
        <taxon>Octopus</taxon>
    </lineage>
</organism>
<dbReference type="AlphaFoldDB" id="A0A0L8H0X6"/>
<evidence type="ECO:0000313" key="2">
    <source>
        <dbReference type="EMBL" id="KOF82941.1"/>
    </source>
</evidence>
<evidence type="ECO:0000256" key="1">
    <source>
        <dbReference type="SAM" id="MobiDB-lite"/>
    </source>
</evidence>
<sequence length="53" mass="6400">MSYNSPKGIAGTHQHLNRETQHSTSFEYHKQHFSRWYKCMYFFNPYKAQISSV</sequence>
<feature type="region of interest" description="Disordered" evidence="1">
    <location>
        <begin position="1"/>
        <end position="22"/>
    </location>
</feature>
<proteinExistence type="predicted"/>
<protein>
    <submittedName>
        <fullName evidence="2">Uncharacterized protein</fullName>
    </submittedName>
</protein>
<dbReference type="EMBL" id="KQ419605">
    <property type="protein sequence ID" value="KOF82941.1"/>
    <property type="molecule type" value="Genomic_DNA"/>
</dbReference>
<reference evidence="2" key="1">
    <citation type="submission" date="2015-07" db="EMBL/GenBank/DDBJ databases">
        <title>MeaNS - Measles Nucleotide Surveillance Program.</title>
        <authorList>
            <person name="Tran T."/>
            <person name="Druce J."/>
        </authorList>
    </citation>
    <scope>NUCLEOTIDE SEQUENCE</scope>
    <source>
        <strain evidence="2">UCB-OBI-ISO-001</strain>
        <tissue evidence="2">Gonad</tissue>
    </source>
</reference>
<accession>A0A0L8H0X6</accession>
<gene>
    <name evidence="2" type="ORF">OCBIM_22024640mg</name>
</gene>